<sequence>MEGRKLISTIIVMTMIIAIVLTTSACNKTKKALEPVSIQLSFAGNLTAVNLDYEKVYLDAAENFHKLYPNITITINYSHEPTLIRTDITKLLATEDSPDIIQLDLNYLEIADKKDLLLDLKHLTSSKEMDINERILDASLINGKMLILPIFAVPKVMVYRKEFFEDVNISYPQGAWTWEQFRDISKKLKPMGSVLPYDIATLNLLMGSTGKGVLSPDGTTSVAYLDSPEAIRTLSWLNKYYQDDKLKQTPMDFNDALNQFGNSPTGMSMDIWPYLLKLTSEDTIGIASLPYFEGGKRANPVWLSGFGISKNSKHAEEAWQFIKYLTLTKQETANKLTDFYLTTSKAMADASGQSSDPAKSVYIEEANYVVKPAMDNNLYFYNAWNEERVAQFEGLFGEVEQDLPIKLHELALKLDEELNRLKNADKEATK</sequence>
<organism evidence="7 8">
    <name type="scientific">Paenibacillus psychroresistens</name>
    <dbReference type="NCBI Taxonomy" id="1778678"/>
    <lineage>
        <taxon>Bacteria</taxon>
        <taxon>Bacillati</taxon>
        <taxon>Bacillota</taxon>
        <taxon>Bacilli</taxon>
        <taxon>Bacillales</taxon>
        <taxon>Paenibacillaceae</taxon>
        <taxon>Paenibacillus</taxon>
    </lineage>
</organism>
<dbReference type="Proteomes" id="UP000426246">
    <property type="component" value="Chromosome"/>
</dbReference>
<evidence type="ECO:0000256" key="6">
    <source>
        <dbReference type="SAM" id="Phobius"/>
    </source>
</evidence>
<evidence type="ECO:0000256" key="3">
    <source>
        <dbReference type="ARBA" id="ARBA00023136"/>
    </source>
</evidence>
<evidence type="ECO:0000256" key="1">
    <source>
        <dbReference type="ARBA" id="ARBA00022475"/>
    </source>
</evidence>
<dbReference type="OrthoDB" id="9782846at2"/>
<protein>
    <submittedName>
        <fullName evidence="7">Extracellular solute-binding protein</fullName>
    </submittedName>
</protein>
<keyword evidence="6" id="KW-0812">Transmembrane</keyword>
<proteinExistence type="predicted"/>
<evidence type="ECO:0000313" key="8">
    <source>
        <dbReference type="Proteomes" id="UP000426246"/>
    </source>
</evidence>
<name>A0A6B8RUG7_9BACL</name>
<keyword evidence="4" id="KW-0564">Palmitate</keyword>
<dbReference type="InterPro" id="IPR006059">
    <property type="entry name" value="SBP"/>
</dbReference>
<reference evidence="8" key="1">
    <citation type="submission" date="2018-11" db="EMBL/GenBank/DDBJ databases">
        <title>Complete genome sequence of Paenibacillus sp. ML311-T8.</title>
        <authorList>
            <person name="Nam Y.-D."/>
            <person name="Kang J."/>
            <person name="Chung W.-H."/>
            <person name="Park Y.S."/>
        </authorList>
    </citation>
    <scope>NUCLEOTIDE SEQUENCE [LARGE SCALE GENOMIC DNA]</scope>
    <source>
        <strain evidence="8">ML311-T8</strain>
    </source>
</reference>
<dbReference type="AlphaFoldDB" id="A0A6B8RUG7"/>
<dbReference type="PROSITE" id="PS51257">
    <property type="entry name" value="PROKAR_LIPOPROTEIN"/>
    <property type="match status" value="1"/>
</dbReference>
<dbReference type="RefSeq" id="WP_155704614.1">
    <property type="nucleotide sequence ID" value="NZ_CP034235.1"/>
</dbReference>
<evidence type="ECO:0000256" key="4">
    <source>
        <dbReference type="ARBA" id="ARBA00023139"/>
    </source>
</evidence>
<accession>A0A6B8RUG7</accession>
<dbReference type="KEGG" id="ppsc:EHS13_33610"/>
<keyword evidence="6" id="KW-1133">Transmembrane helix</keyword>
<dbReference type="EMBL" id="CP034235">
    <property type="protein sequence ID" value="QGQ99449.1"/>
    <property type="molecule type" value="Genomic_DNA"/>
</dbReference>
<dbReference type="Gene3D" id="3.40.190.10">
    <property type="entry name" value="Periplasmic binding protein-like II"/>
    <property type="match status" value="1"/>
</dbReference>
<evidence type="ECO:0000313" key="7">
    <source>
        <dbReference type="EMBL" id="QGQ99449.1"/>
    </source>
</evidence>
<keyword evidence="1" id="KW-1003">Cell membrane</keyword>
<keyword evidence="2" id="KW-0732">Signal</keyword>
<keyword evidence="3 6" id="KW-0472">Membrane</keyword>
<dbReference type="PANTHER" id="PTHR43649">
    <property type="entry name" value="ARABINOSE-BINDING PROTEIN-RELATED"/>
    <property type="match status" value="1"/>
</dbReference>
<evidence type="ECO:0000256" key="2">
    <source>
        <dbReference type="ARBA" id="ARBA00022729"/>
    </source>
</evidence>
<dbReference type="Pfam" id="PF01547">
    <property type="entry name" value="SBP_bac_1"/>
    <property type="match status" value="1"/>
</dbReference>
<dbReference type="InterPro" id="IPR050490">
    <property type="entry name" value="Bact_solute-bd_prot1"/>
</dbReference>
<feature type="transmembrane region" description="Helical" evidence="6">
    <location>
        <begin position="6"/>
        <end position="26"/>
    </location>
</feature>
<keyword evidence="8" id="KW-1185">Reference proteome</keyword>
<dbReference type="PANTHER" id="PTHR43649:SF33">
    <property type="entry name" value="POLYGALACTURONAN_RHAMNOGALACTURONAN-BINDING PROTEIN YTCQ"/>
    <property type="match status" value="1"/>
</dbReference>
<keyword evidence="5" id="KW-0449">Lipoprotein</keyword>
<dbReference type="SUPFAM" id="SSF53850">
    <property type="entry name" value="Periplasmic binding protein-like II"/>
    <property type="match status" value="1"/>
</dbReference>
<evidence type="ECO:0000256" key="5">
    <source>
        <dbReference type="ARBA" id="ARBA00023288"/>
    </source>
</evidence>
<gene>
    <name evidence="7" type="ORF">EHS13_33610</name>
</gene>